<dbReference type="AlphaFoldDB" id="A0A173S8X8"/>
<dbReference type="NCBIfam" id="TIGR01683">
    <property type="entry name" value="thiS"/>
    <property type="match status" value="1"/>
</dbReference>
<dbReference type="Proteomes" id="UP000095492">
    <property type="component" value="Unassembled WGS sequence"/>
</dbReference>
<gene>
    <name evidence="1" type="primary">thiS</name>
    <name evidence="1" type="ORF">ERS852448_00845</name>
    <name evidence="2" type="ORF">GKE72_00830</name>
</gene>
<evidence type="ECO:0000313" key="2">
    <source>
        <dbReference type="EMBL" id="MSD14642.1"/>
    </source>
</evidence>
<dbReference type="SUPFAM" id="SSF54285">
    <property type="entry name" value="MoaD/ThiS"/>
    <property type="match status" value="1"/>
</dbReference>
<organism evidence="1 3">
    <name type="scientific">Eubacterium ramulus</name>
    <dbReference type="NCBI Taxonomy" id="39490"/>
    <lineage>
        <taxon>Bacteria</taxon>
        <taxon>Bacillati</taxon>
        <taxon>Bacillota</taxon>
        <taxon>Clostridia</taxon>
        <taxon>Eubacteriales</taxon>
        <taxon>Eubacteriaceae</taxon>
        <taxon>Eubacterium</taxon>
    </lineage>
</organism>
<dbReference type="InterPro" id="IPR003749">
    <property type="entry name" value="ThiS/MoaD-like"/>
</dbReference>
<dbReference type="GeneID" id="42786622"/>
<sequence>MVTINGKEVVLADNTSVSAYLEACSYKTDRIVVELNEEILPKDRYAETILKDGDCMEIVTFVGGG</sequence>
<dbReference type="InterPro" id="IPR016155">
    <property type="entry name" value="Mopterin_synth/thiamin_S_b"/>
</dbReference>
<dbReference type="Pfam" id="PF02597">
    <property type="entry name" value="ThiS"/>
    <property type="match status" value="1"/>
</dbReference>
<dbReference type="RefSeq" id="WP_021739197.1">
    <property type="nucleotide sequence ID" value="NZ_CABKSU010000057.1"/>
</dbReference>
<dbReference type="EMBL" id="CYYA01000004">
    <property type="protein sequence ID" value="CUM86793.1"/>
    <property type="molecule type" value="Genomic_DNA"/>
</dbReference>
<evidence type="ECO:0000313" key="1">
    <source>
        <dbReference type="EMBL" id="CUM86793.1"/>
    </source>
</evidence>
<dbReference type="InterPro" id="IPR012675">
    <property type="entry name" value="Beta-grasp_dom_sf"/>
</dbReference>
<dbReference type="PANTHER" id="PTHR34472">
    <property type="entry name" value="SULFUR CARRIER PROTEIN THIS"/>
    <property type="match status" value="1"/>
</dbReference>
<reference evidence="2 4" key="2">
    <citation type="journal article" date="2019" name="Nat. Med.">
        <title>A library of human gut bacterial isolates paired with longitudinal multiomics data enables mechanistic microbiome research.</title>
        <authorList>
            <person name="Poyet M."/>
            <person name="Groussin M."/>
            <person name="Gibbons S.M."/>
            <person name="Avila-Pacheco J."/>
            <person name="Jiang X."/>
            <person name="Kearney S.M."/>
            <person name="Perrotta A.R."/>
            <person name="Berdy B."/>
            <person name="Zhao S."/>
            <person name="Lieberman T.D."/>
            <person name="Swanson P.K."/>
            <person name="Smith M."/>
            <person name="Roesemann S."/>
            <person name="Alexander J.E."/>
            <person name="Rich S.A."/>
            <person name="Livny J."/>
            <person name="Vlamakis H."/>
            <person name="Clish C."/>
            <person name="Bullock K."/>
            <person name="Deik A."/>
            <person name="Scott J."/>
            <person name="Pierce K.A."/>
            <person name="Xavier R.J."/>
            <person name="Alm E.J."/>
        </authorList>
    </citation>
    <scope>NUCLEOTIDE SEQUENCE [LARGE SCALE GENOMIC DNA]</scope>
    <source>
        <strain evidence="2 4">BIOML-A3</strain>
    </source>
</reference>
<accession>A0A173S8X8</accession>
<name>A0A173S8X8_EUBRA</name>
<proteinExistence type="predicted"/>
<dbReference type="CDD" id="cd00565">
    <property type="entry name" value="Ubl_ThiS"/>
    <property type="match status" value="1"/>
</dbReference>
<evidence type="ECO:0000313" key="3">
    <source>
        <dbReference type="Proteomes" id="UP000095492"/>
    </source>
</evidence>
<dbReference type="PANTHER" id="PTHR34472:SF1">
    <property type="entry name" value="SULFUR CARRIER PROTEIN THIS"/>
    <property type="match status" value="1"/>
</dbReference>
<dbReference type="Gene3D" id="3.10.20.30">
    <property type="match status" value="1"/>
</dbReference>
<dbReference type="EMBL" id="WKRA01000001">
    <property type="protein sequence ID" value="MSD14642.1"/>
    <property type="molecule type" value="Genomic_DNA"/>
</dbReference>
<dbReference type="OrthoDB" id="9798559at2"/>
<dbReference type="GeneID" id="97391311"/>
<dbReference type="InterPro" id="IPR010035">
    <property type="entry name" value="Thi_S"/>
</dbReference>
<protein>
    <submittedName>
        <fullName evidence="2">Sulfur carrier protein ThiS</fullName>
    </submittedName>
    <submittedName>
        <fullName evidence="1">Thiamine biosynthesis protein ThiS</fullName>
    </submittedName>
</protein>
<dbReference type="STRING" id="39490.ERS852448_00845"/>
<reference evidence="1 3" key="1">
    <citation type="submission" date="2015-09" db="EMBL/GenBank/DDBJ databases">
        <authorList>
            <consortium name="Pathogen Informatics"/>
        </authorList>
    </citation>
    <scope>NUCLEOTIDE SEQUENCE [LARGE SCALE GENOMIC DNA]</scope>
    <source>
        <strain evidence="1 3">2789STDY5608891</strain>
    </source>
</reference>
<dbReference type="Proteomes" id="UP000431304">
    <property type="component" value="Unassembled WGS sequence"/>
</dbReference>
<evidence type="ECO:0000313" key="4">
    <source>
        <dbReference type="Proteomes" id="UP000431304"/>
    </source>
</evidence>